<evidence type="ECO:0000313" key="2">
    <source>
        <dbReference type="EMBL" id="KAJ0209295.1"/>
    </source>
</evidence>
<organism evidence="2 3">
    <name type="scientific">Lactuca sativa</name>
    <name type="common">Garden lettuce</name>
    <dbReference type="NCBI Taxonomy" id="4236"/>
    <lineage>
        <taxon>Eukaryota</taxon>
        <taxon>Viridiplantae</taxon>
        <taxon>Streptophyta</taxon>
        <taxon>Embryophyta</taxon>
        <taxon>Tracheophyta</taxon>
        <taxon>Spermatophyta</taxon>
        <taxon>Magnoliopsida</taxon>
        <taxon>eudicotyledons</taxon>
        <taxon>Gunneridae</taxon>
        <taxon>Pentapetalae</taxon>
        <taxon>asterids</taxon>
        <taxon>campanulids</taxon>
        <taxon>Asterales</taxon>
        <taxon>Asteraceae</taxon>
        <taxon>Cichorioideae</taxon>
        <taxon>Cichorieae</taxon>
        <taxon>Lactucinae</taxon>
        <taxon>Lactuca</taxon>
    </lineage>
</organism>
<evidence type="ECO:0000313" key="3">
    <source>
        <dbReference type="Proteomes" id="UP000235145"/>
    </source>
</evidence>
<feature type="domain" description="MULE transposase" evidence="1">
    <location>
        <begin position="29"/>
        <end position="122"/>
    </location>
</feature>
<name>A0A9R1VQY5_LACSA</name>
<dbReference type="Pfam" id="PF10551">
    <property type="entry name" value="MULE"/>
    <property type="match status" value="1"/>
</dbReference>
<dbReference type="InterPro" id="IPR018289">
    <property type="entry name" value="MULE_transposase_dom"/>
</dbReference>
<protein>
    <recommendedName>
        <fullName evidence="1">MULE transposase domain-containing protein</fullName>
    </recommendedName>
</protein>
<keyword evidence="3" id="KW-1185">Reference proteome</keyword>
<sequence length="254" mass="28525">MLNLNDEETSAMFWVDETRKENYSKFSDVISMDATYRTNMYNMIFVPFTAINNHEKTINVGAGLISDETIESYSWLLKAFLSAYTKKTTMILIDMDPTLTSSISKELQGCTHRLCMWHIMSKMPSKIKPDVVSNSNFKKHTSIIVNGFQECTIVYKEIKSGKRPEFKELSVNCGKDVASKPNSNQIKEVENGIGLHIVDDIKIKVPSGIKIKGNGKRNIIKSVAEKAIAKSQSSQNHLNSLKVVKSRSCLPPVP</sequence>
<dbReference type="EMBL" id="NBSK02000004">
    <property type="protein sequence ID" value="KAJ0209295.1"/>
    <property type="molecule type" value="Genomic_DNA"/>
</dbReference>
<gene>
    <name evidence="2" type="ORF">LSAT_V11C400163790</name>
</gene>
<dbReference type="AlphaFoldDB" id="A0A9R1VQY5"/>
<proteinExistence type="predicted"/>
<evidence type="ECO:0000259" key="1">
    <source>
        <dbReference type="Pfam" id="PF10551"/>
    </source>
</evidence>
<dbReference type="PANTHER" id="PTHR47718">
    <property type="entry name" value="OS01G0519700 PROTEIN"/>
    <property type="match status" value="1"/>
</dbReference>
<dbReference type="Proteomes" id="UP000235145">
    <property type="component" value="Unassembled WGS sequence"/>
</dbReference>
<comment type="caution">
    <text evidence="2">The sequence shown here is derived from an EMBL/GenBank/DDBJ whole genome shotgun (WGS) entry which is preliminary data.</text>
</comment>
<accession>A0A9R1VQY5</accession>
<reference evidence="2 3" key="1">
    <citation type="journal article" date="2017" name="Nat. Commun.">
        <title>Genome assembly with in vitro proximity ligation data and whole-genome triplication in lettuce.</title>
        <authorList>
            <person name="Reyes-Chin-Wo S."/>
            <person name="Wang Z."/>
            <person name="Yang X."/>
            <person name="Kozik A."/>
            <person name="Arikit S."/>
            <person name="Song C."/>
            <person name="Xia L."/>
            <person name="Froenicke L."/>
            <person name="Lavelle D.O."/>
            <person name="Truco M.J."/>
            <person name="Xia R."/>
            <person name="Zhu S."/>
            <person name="Xu C."/>
            <person name="Xu H."/>
            <person name="Xu X."/>
            <person name="Cox K."/>
            <person name="Korf I."/>
            <person name="Meyers B.C."/>
            <person name="Michelmore R.W."/>
        </authorList>
    </citation>
    <scope>NUCLEOTIDE SEQUENCE [LARGE SCALE GENOMIC DNA]</scope>
    <source>
        <strain evidence="3">cv. Salinas</strain>
        <tissue evidence="2">Seedlings</tissue>
    </source>
</reference>
<dbReference type="PANTHER" id="PTHR47718:SF12">
    <property type="entry name" value="PROTEIN FAR1-RELATED SEQUENCE"/>
    <property type="match status" value="1"/>
</dbReference>